<dbReference type="Pfam" id="PF17186">
    <property type="entry name" value="Lipocalin_9"/>
    <property type="match status" value="1"/>
</dbReference>
<name>A0A1V8M7D9_9GAMM</name>
<proteinExistence type="predicted"/>
<protein>
    <recommendedName>
        <fullName evidence="2">AttH domain-containing protein</fullName>
    </recommendedName>
</protein>
<evidence type="ECO:0000259" key="2">
    <source>
        <dbReference type="Pfam" id="PF07143"/>
    </source>
</evidence>
<sequence>MKTKVRVKKKYKKKSKNYIMILVVVIFTLAVSSWAFYELTKPKVATQWFDSRAKAKQNIILPRDDGYHANTMEWWYYNGRLITESGKEYSFHFTTFLVNNLMTHTVFHSSLGDHTKKRHYTDQSRTAGNPSVGVKNSFLFKYQNWFMHGENGHDQLKVANDQFAFDLQLEDLEPVVNHGVDGIISLDIAGDSYYYSRTRMNVTGTLEVAGIKEHVTGISWFDHQWGDFLPAKLSWDWFSLQLDNGVDLMIYQMRDKQGNPVRYFVTVAKNGTTEILDQAEFTLTPGREWHSKKTGNSYPIFWKLKIPGKKIDLNISSIINDSEVDARLTTYLTYWEGAVNVEGSHTGQGFMELQGYGSANK</sequence>
<evidence type="ECO:0000256" key="1">
    <source>
        <dbReference type="SAM" id="Phobius"/>
    </source>
</evidence>
<keyword evidence="1" id="KW-1133">Transmembrane helix</keyword>
<gene>
    <name evidence="3" type="ORF">AU255_05985</name>
</gene>
<dbReference type="Gene3D" id="2.40.370.10">
    <property type="entry name" value="AttH-like domain"/>
    <property type="match status" value="2"/>
</dbReference>
<organism evidence="3 4">
    <name type="scientific">Methyloprofundus sedimenti</name>
    <dbReference type="NCBI Taxonomy" id="1420851"/>
    <lineage>
        <taxon>Bacteria</taxon>
        <taxon>Pseudomonadati</taxon>
        <taxon>Pseudomonadota</taxon>
        <taxon>Gammaproteobacteria</taxon>
        <taxon>Methylococcales</taxon>
        <taxon>Methylococcaceae</taxon>
        <taxon>Methyloprofundus</taxon>
    </lineage>
</organism>
<keyword evidence="1" id="KW-0812">Transmembrane</keyword>
<dbReference type="OrthoDB" id="9770826at2"/>
<feature type="domain" description="AttH" evidence="2">
    <location>
        <begin position="72"/>
        <end position="227"/>
    </location>
</feature>
<dbReference type="AlphaFoldDB" id="A0A1V8M7D9"/>
<feature type="transmembrane region" description="Helical" evidence="1">
    <location>
        <begin position="18"/>
        <end position="37"/>
    </location>
</feature>
<dbReference type="Proteomes" id="UP000191980">
    <property type="component" value="Unassembled WGS sequence"/>
</dbReference>
<evidence type="ECO:0000313" key="3">
    <source>
        <dbReference type="EMBL" id="OQK17426.1"/>
    </source>
</evidence>
<dbReference type="InterPro" id="IPR023374">
    <property type="entry name" value="AttH-like_dom_sf"/>
</dbReference>
<dbReference type="PANTHER" id="PTHR38591">
    <property type="entry name" value="HYDROLASE"/>
    <property type="match status" value="1"/>
</dbReference>
<evidence type="ECO:0000313" key="4">
    <source>
        <dbReference type="Proteomes" id="UP000191980"/>
    </source>
</evidence>
<dbReference type="EMBL" id="LPUF01000001">
    <property type="protein sequence ID" value="OQK17426.1"/>
    <property type="molecule type" value="Genomic_DNA"/>
</dbReference>
<comment type="caution">
    <text evidence="3">The sequence shown here is derived from an EMBL/GenBank/DDBJ whole genome shotgun (WGS) entry which is preliminary data.</text>
</comment>
<dbReference type="Pfam" id="PF07143">
    <property type="entry name" value="CrtC"/>
    <property type="match status" value="1"/>
</dbReference>
<dbReference type="SUPFAM" id="SSF159245">
    <property type="entry name" value="AttH-like"/>
    <property type="match status" value="1"/>
</dbReference>
<keyword evidence="4" id="KW-1185">Reference proteome</keyword>
<dbReference type="InterPro" id="IPR010791">
    <property type="entry name" value="AttH_dom"/>
</dbReference>
<keyword evidence="1" id="KW-0472">Membrane</keyword>
<dbReference type="PANTHER" id="PTHR38591:SF1">
    <property type="entry name" value="BLL1000 PROTEIN"/>
    <property type="match status" value="1"/>
</dbReference>
<dbReference type="RefSeq" id="WP_080522036.1">
    <property type="nucleotide sequence ID" value="NZ_LPUF01000001.1"/>
</dbReference>
<accession>A0A1V8M7D9</accession>
<dbReference type="STRING" id="1420851.AU255_05985"/>
<reference evidence="3 4" key="1">
    <citation type="submission" date="2015-12" db="EMBL/GenBank/DDBJ databases">
        <authorList>
            <person name="Shamseldin A."/>
            <person name="Moawad H."/>
            <person name="Abd El-Rahim W.M."/>
            <person name="Sadowsky M.J."/>
        </authorList>
    </citation>
    <scope>NUCLEOTIDE SEQUENCE [LARGE SCALE GENOMIC DNA]</scope>
    <source>
        <strain evidence="3 4">WF1</strain>
    </source>
</reference>